<dbReference type="Proteomes" id="UP000007875">
    <property type="component" value="Unassembled WGS sequence"/>
</dbReference>
<evidence type="ECO:0000313" key="3">
    <source>
        <dbReference type="Ensembl" id="ENSCSAVP00000012459.1"/>
    </source>
</evidence>
<feature type="transmembrane region" description="Helical" evidence="2">
    <location>
        <begin position="36"/>
        <end position="54"/>
    </location>
</feature>
<name>H2Z4E7_CIOSA</name>
<evidence type="ECO:0000313" key="4">
    <source>
        <dbReference type="Proteomes" id="UP000007875"/>
    </source>
</evidence>
<keyword evidence="2" id="KW-0812">Transmembrane</keyword>
<reference evidence="3" key="2">
    <citation type="submission" date="2025-08" db="UniProtKB">
        <authorList>
            <consortium name="Ensembl"/>
        </authorList>
    </citation>
    <scope>IDENTIFICATION</scope>
</reference>
<keyword evidence="2" id="KW-1133">Transmembrane helix</keyword>
<evidence type="ECO:0000256" key="1">
    <source>
        <dbReference type="SAM" id="MobiDB-lite"/>
    </source>
</evidence>
<sequence length="105" mass="12043">MEKNIAAQYGMVTAAYFGLFMYRYNKGYVHTGKRAIINIMVLFVVVQPLCRIIGGSNGLFMFAGMCMSSIIMLPTPQDERREWEREQEKKAVVKSKKHKTKTKTS</sequence>
<dbReference type="AlphaFoldDB" id="H2Z4E7"/>
<proteinExistence type="predicted"/>
<organism evidence="3 4">
    <name type="scientific">Ciona savignyi</name>
    <name type="common">Pacific transparent sea squirt</name>
    <dbReference type="NCBI Taxonomy" id="51511"/>
    <lineage>
        <taxon>Eukaryota</taxon>
        <taxon>Metazoa</taxon>
        <taxon>Chordata</taxon>
        <taxon>Tunicata</taxon>
        <taxon>Ascidiacea</taxon>
        <taxon>Phlebobranchia</taxon>
        <taxon>Cionidae</taxon>
        <taxon>Ciona</taxon>
    </lineage>
</organism>
<evidence type="ECO:0000256" key="2">
    <source>
        <dbReference type="SAM" id="Phobius"/>
    </source>
</evidence>
<keyword evidence="2" id="KW-0472">Membrane</keyword>
<dbReference type="HOGENOM" id="CLU_2235619_0_0_1"/>
<dbReference type="Ensembl" id="ENSCSAVT00000012603.1">
    <property type="protein sequence ID" value="ENSCSAVP00000012459.1"/>
    <property type="gene ID" value="ENSCSAVG00000007315.1"/>
</dbReference>
<dbReference type="InParanoid" id="H2Z4E7"/>
<accession>H2Z4E7</accession>
<reference evidence="3" key="3">
    <citation type="submission" date="2025-09" db="UniProtKB">
        <authorList>
            <consortium name="Ensembl"/>
        </authorList>
    </citation>
    <scope>IDENTIFICATION</scope>
</reference>
<reference evidence="4" key="1">
    <citation type="submission" date="2003-08" db="EMBL/GenBank/DDBJ databases">
        <authorList>
            <person name="Birren B."/>
            <person name="Nusbaum C."/>
            <person name="Abebe A."/>
            <person name="Abouelleil A."/>
            <person name="Adekoya E."/>
            <person name="Ait-zahra M."/>
            <person name="Allen N."/>
            <person name="Allen T."/>
            <person name="An P."/>
            <person name="Anderson M."/>
            <person name="Anderson S."/>
            <person name="Arachchi H."/>
            <person name="Armbruster J."/>
            <person name="Bachantsang P."/>
            <person name="Baldwin J."/>
            <person name="Barry A."/>
            <person name="Bayul T."/>
            <person name="Blitshsteyn B."/>
            <person name="Bloom T."/>
            <person name="Blye J."/>
            <person name="Boguslavskiy L."/>
            <person name="Borowsky M."/>
            <person name="Boukhgalter B."/>
            <person name="Brunache A."/>
            <person name="Butler J."/>
            <person name="Calixte N."/>
            <person name="Calvo S."/>
            <person name="Camarata J."/>
            <person name="Campo K."/>
            <person name="Chang J."/>
            <person name="Cheshatsang Y."/>
            <person name="Citroen M."/>
            <person name="Collymore A."/>
            <person name="Considine T."/>
            <person name="Cook A."/>
            <person name="Cooke P."/>
            <person name="Corum B."/>
            <person name="Cuomo C."/>
            <person name="David R."/>
            <person name="Dawoe T."/>
            <person name="Degray S."/>
            <person name="Dodge S."/>
            <person name="Dooley K."/>
            <person name="Dorje P."/>
            <person name="Dorjee K."/>
            <person name="Dorris L."/>
            <person name="Duffey N."/>
            <person name="Dupes A."/>
            <person name="Elkins T."/>
            <person name="Engels R."/>
            <person name="Erickson J."/>
            <person name="Farina A."/>
            <person name="Faro S."/>
            <person name="Ferreira P."/>
            <person name="Fischer H."/>
            <person name="Fitzgerald M."/>
            <person name="Foley K."/>
            <person name="Gage D."/>
            <person name="Galagan J."/>
            <person name="Gearin G."/>
            <person name="Gnerre S."/>
            <person name="Gnirke A."/>
            <person name="Goyette A."/>
            <person name="Graham J."/>
            <person name="Grandbois E."/>
            <person name="Gyaltsen K."/>
            <person name="Hafez N."/>
            <person name="Hagopian D."/>
            <person name="Hagos B."/>
            <person name="Hall J."/>
            <person name="Hatcher B."/>
            <person name="Heller A."/>
            <person name="Higgins H."/>
            <person name="Honan T."/>
            <person name="Horn A."/>
            <person name="Houde N."/>
            <person name="Hughes L."/>
            <person name="Hulme W."/>
            <person name="Husby E."/>
            <person name="Iliev I."/>
            <person name="Jaffe D."/>
            <person name="Jones C."/>
            <person name="Kamal M."/>
            <person name="Kamat A."/>
            <person name="Kamvysselis M."/>
            <person name="Karlsson E."/>
            <person name="Kells C."/>
            <person name="Kieu A."/>
            <person name="Kisner P."/>
            <person name="Kodira C."/>
            <person name="Kulbokas E."/>
            <person name="Labutti K."/>
            <person name="Lama D."/>
            <person name="Landers T."/>
            <person name="Leger J."/>
            <person name="Levine S."/>
            <person name="Lewis D."/>
            <person name="Lewis T."/>
            <person name="Lindblad-toh K."/>
            <person name="Liu X."/>
            <person name="Lokyitsang T."/>
            <person name="Lokyitsang Y."/>
            <person name="Lucien O."/>
            <person name="Lui A."/>
            <person name="Ma L.J."/>
            <person name="Mabbitt R."/>
            <person name="Macdonald J."/>
            <person name="Maclean C."/>
            <person name="Major J."/>
            <person name="Manning J."/>
            <person name="Marabella R."/>
            <person name="Maru K."/>
            <person name="Matthews C."/>
            <person name="Mauceli E."/>
            <person name="Mccarthy M."/>
            <person name="Mcdonough S."/>
            <person name="Mcghee T."/>
            <person name="Meldrim J."/>
            <person name="Meneus L."/>
            <person name="Mesirov J."/>
            <person name="Mihalev A."/>
            <person name="Mihova T."/>
            <person name="Mikkelsen T."/>
            <person name="Mlenga V."/>
            <person name="Moru K."/>
            <person name="Mozes J."/>
            <person name="Mulrain L."/>
            <person name="Munson G."/>
            <person name="Naylor J."/>
            <person name="Newes C."/>
            <person name="Nguyen C."/>
            <person name="Nguyen N."/>
            <person name="Nguyen T."/>
            <person name="Nicol R."/>
            <person name="Nielsen C."/>
            <person name="Nizzari M."/>
            <person name="Norbu C."/>
            <person name="Norbu N."/>
            <person name="O'donnell P."/>
            <person name="Okoawo O."/>
            <person name="O'leary S."/>
            <person name="Omotosho B."/>
            <person name="O'neill K."/>
            <person name="Osman S."/>
            <person name="Parker S."/>
            <person name="Perrin D."/>
            <person name="Phunkhang P."/>
            <person name="Piqani B."/>
            <person name="Purcell S."/>
            <person name="Rachupka T."/>
            <person name="Ramasamy U."/>
            <person name="Rameau R."/>
            <person name="Ray V."/>
            <person name="Raymond C."/>
            <person name="Retta R."/>
            <person name="Richardson S."/>
            <person name="Rise C."/>
            <person name="Rodriguez J."/>
            <person name="Rogers J."/>
            <person name="Rogov P."/>
            <person name="Rutman M."/>
            <person name="Schupbach R."/>
            <person name="Seaman C."/>
            <person name="Settipalli S."/>
            <person name="Sharpe T."/>
            <person name="Sheridan J."/>
            <person name="Sherpa N."/>
            <person name="Shi J."/>
            <person name="Smirnov S."/>
            <person name="Smith C."/>
            <person name="Sougnez C."/>
            <person name="Spencer B."/>
            <person name="Stalker J."/>
            <person name="Stange-thomann N."/>
            <person name="Stavropoulos S."/>
            <person name="Stetson K."/>
            <person name="Stone C."/>
            <person name="Stone S."/>
            <person name="Stubbs M."/>
            <person name="Talamas J."/>
            <person name="Tchuinga P."/>
            <person name="Tenzing P."/>
            <person name="Tesfaye S."/>
            <person name="Theodore J."/>
            <person name="Thoulutsang Y."/>
            <person name="Topham K."/>
            <person name="Towey S."/>
            <person name="Tsamla T."/>
            <person name="Tsomo N."/>
            <person name="Vallee D."/>
            <person name="Vassiliev H."/>
            <person name="Venkataraman V."/>
            <person name="Vinson J."/>
            <person name="Vo A."/>
            <person name="Wade C."/>
            <person name="Wang S."/>
            <person name="Wangchuk T."/>
            <person name="Wangdi T."/>
            <person name="Whittaker C."/>
            <person name="Wilkinson J."/>
            <person name="Wu Y."/>
            <person name="Wyman D."/>
            <person name="Yadav S."/>
            <person name="Yang S."/>
            <person name="Yang X."/>
            <person name="Yeager S."/>
            <person name="Yee E."/>
            <person name="Young G."/>
            <person name="Zainoun J."/>
            <person name="Zembeck L."/>
            <person name="Zimmer A."/>
            <person name="Zody M."/>
            <person name="Lander E."/>
        </authorList>
    </citation>
    <scope>NUCLEOTIDE SEQUENCE [LARGE SCALE GENOMIC DNA]</scope>
</reference>
<keyword evidence="4" id="KW-1185">Reference proteome</keyword>
<feature type="compositionally biased region" description="Basic and acidic residues" evidence="1">
    <location>
        <begin position="78"/>
        <end position="91"/>
    </location>
</feature>
<protein>
    <submittedName>
        <fullName evidence="3">Uncharacterized protein</fullName>
    </submittedName>
</protein>
<feature type="compositionally biased region" description="Basic residues" evidence="1">
    <location>
        <begin position="92"/>
        <end position="105"/>
    </location>
</feature>
<feature type="region of interest" description="Disordered" evidence="1">
    <location>
        <begin position="78"/>
        <end position="105"/>
    </location>
</feature>
<feature type="transmembrane region" description="Helical" evidence="2">
    <location>
        <begin position="6"/>
        <end position="24"/>
    </location>
</feature>